<feature type="compositionally biased region" description="Basic residues" evidence="4">
    <location>
        <begin position="1238"/>
        <end position="1248"/>
    </location>
</feature>
<feature type="region of interest" description="Disordered" evidence="4">
    <location>
        <begin position="947"/>
        <end position="1254"/>
    </location>
</feature>
<evidence type="ECO:0000256" key="2">
    <source>
        <dbReference type="PROSITE-ProRule" id="PRU00023"/>
    </source>
</evidence>
<dbReference type="AlphaFoldDB" id="A0AAF0J8D2"/>
<dbReference type="PANTHER" id="PTHR22872:SF2">
    <property type="entry name" value="INHIBITOR OF BRUTON TYROSINE KINASE"/>
    <property type="match status" value="1"/>
</dbReference>
<sequence length="1254" mass="135732">MPELNGTERHQKAKSGTSTGAPASPAEVNRRDARGRSVLHIIAGCTEKAAKPFLDALLAHKSVNVNLADLESGWTALHRALYAGNIYAAIALIAHPNIDLDVRDYEGLTPLALYSTTVHGATPTALDTRDMFVWGANRNYSFGVGHCDDCALPERVKFRGGDVGSAPGARYDRARVRSVSMSRWHTVVLTDERRNVLVCGVGNAGRLGRLRGAQPSLERLRDLDAHVVAAAAAQDHTLLVTEEGDLYSFGSNRMAALGYTIEEAQGVTSSTTGTLRSGARPDPGCGVSASGAELDVQVTPRRVHGALKKERVLGAAASRLHSVAYTADSLYTWGTNTGQLGYDRGTAKVQAVPRKVVSITDRIVQVAAADHATVCLLATGDAVVLYGDTCQKIAPHVSSTKASPPLPATITQVAAGGTIVAVLNSYGDVYTYNLPHMAEKPRFPRAQLVWSAKTEYVAKAVAIGADSSVAVCLASGHVYTRVPRSGGTRAPRFTKVPFLCRAVSVTTNGYEGFAALQVPEHVQLPTLSAKALESDIGGVSHASFEELGDHARWFVDQLAAVRRGEHAAFSRWPGADADVVVTNCTIPVHSTLLRARSGVLADALAHGGAVGQAQVTAGHRPLISADVSLAAALLVLVYLYTDTAPMLWSAAAASEAAAVARAEKVDMARVRKEALALAEALELAPLVEVLSTTVPRFPTPTLRRDLRRLFDATVSLHADVEAAKVSGDMPDTVLHLADGYVPCHSFVMCRAGACAPLFEWRRDTQQSSPWVVDMQHIAWRTMRTALLYLYTDAAQSTVFKGTDSDETADGYIDYLLDVLILSDELLIDGLKDMCMALLARRVKRSNLAAMIADADAYNAAALRDACLAYAAKDLESLLESRLLDGLASAHVALLEDKIRQEQDRRMGHTRRLNELSELMARHHEYLESLDIPKPSLGLACLKVRPKTKSPVMRPREPKNAVPPEPLPSSSADSSMIFAMDDEPSWQTVRKSKAPEPAPAPAPKLKTVSAATAPAFSPRSVPTQPVFPPPTPSPPQMSVSPPSRSTQARIPSSLPARRPTSDMASSPPVNAPPITPEAQAVLKNMPVFARVSQKERKKQQQNRVVSEDSGRAPWGSDARPIPRSAPKQSSSWRPASQETVWRGSPSMSASPLESSSPGPLSFAQIQQQQQAQLAAAQERRAQPKSFARILEEERNEMERIRQEQRAAEEFERWFEEESRRVQQQQRAQQQNRAREQRGRNKRQPRRKGAPARIDD</sequence>
<reference evidence="5" key="1">
    <citation type="submission" date="2023-03" db="EMBL/GenBank/DDBJ databases">
        <title>Mating type loci evolution in Malassezia.</title>
        <authorList>
            <person name="Coelho M.A."/>
        </authorList>
    </citation>
    <scope>NUCLEOTIDE SEQUENCE</scope>
    <source>
        <strain evidence="5">CBS 11721</strain>
    </source>
</reference>
<dbReference type="InterPro" id="IPR051625">
    <property type="entry name" value="Signaling_Regulatory_Domain"/>
</dbReference>
<dbReference type="InterPro" id="IPR002110">
    <property type="entry name" value="Ankyrin_rpt"/>
</dbReference>
<evidence type="ECO:0000313" key="6">
    <source>
        <dbReference type="Proteomes" id="UP001219933"/>
    </source>
</evidence>
<keyword evidence="2" id="KW-0040">ANK repeat</keyword>
<dbReference type="EMBL" id="CP119882">
    <property type="protein sequence ID" value="WFD36990.1"/>
    <property type="molecule type" value="Genomic_DNA"/>
</dbReference>
<evidence type="ECO:0000256" key="3">
    <source>
        <dbReference type="PROSITE-ProRule" id="PRU00235"/>
    </source>
</evidence>
<protein>
    <recommendedName>
        <fullName evidence="7">Inhibitor of Bruton tyrosine kinase</fullName>
    </recommendedName>
</protein>
<dbReference type="PROSITE" id="PS50088">
    <property type="entry name" value="ANK_REPEAT"/>
    <property type="match status" value="1"/>
</dbReference>
<keyword evidence="6" id="KW-1185">Reference proteome</keyword>
<keyword evidence="1" id="KW-0677">Repeat</keyword>
<accession>A0AAF0J8D2</accession>
<feature type="repeat" description="RCC1" evidence="3">
    <location>
        <begin position="129"/>
        <end position="192"/>
    </location>
</feature>
<organism evidence="5 6">
    <name type="scientific">Malassezia cuniculi</name>
    <dbReference type="NCBI Taxonomy" id="948313"/>
    <lineage>
        <taxon>Eukaryota</taxon>
        <taxon>Fungi</taxon>
        <taxon>Dikarya</taxon>
        <taxon>Basidiomycota</taxon>
        <taxon>Ustilaginomycotina</taxon>
        <taxon>Malasseziomycetes</taxon>
        <taxon>Malasseziales</taxon>
        <taxon>Malasseziaceae</taxon>
        <taxon>Malassezia</taxon>
    </lineage>
</organism>
<evidence type="ECO:0008006" key="7">
    <source>
        <dbReference type="Google" id="ProtNLM"/>
    </source>
</evidence>
<dbReference type="Gene3D" id="3.30.710.10">
    <property type="entry name" value="Potassium Channel Kv1.1, Chain A"/>
    <property type="match status" value="2"/>
</dbReference>
<dbReference type="SUPFAM" id="SSF54695">
    <property type="entry name" value="POZ domain"/>
    <property type="match status" value="1"/>
</dbReference>
<gene>
    <name evidence="5" type="ORF">MCUN1_003882</name>
</gene>
<evidence type="ECO:0000256" key="4">
    <source>
        <dbReference type="SAM" id="MobiDB-lite"/>
    </source>
</evidence>
<dbReference type="SUPFAM" id="SSF50985">
    <property type="entry name" value="RCC1/BLIP-II"/>
    <property type="match status" value="1"/>
</dbReference>
<dbReference type="SUPFAM" id="SSF48403">
    <property type="entry name" value="Ankyrin repeat"/>
    <property type="match status" value="1"/>
</dbReference>
<dbReference type="InterPro" id="IPR036770">
    <property type="entry name" value="Ankyrin_rpt-contain_sf"/>
</dbReference>
<dbReference type="Proteomes" id="UP001219933">
    <property type="component" value="Chromosome 6"/>
</dbReference>
<evidence type="ECO:0000313" key="5">
    <source>
        <dbReference type="EMBL" id="WFD36990.1"/>
    </source>
</evidence>
<feature type="region of interest" description="Disordered" evidence="4">
    <location>
        <begin position="1"/>
        <end position="30"/>
    </location>
</feature>
<feature type="compositionally biased region" description="Low complexity" evidence="4">
    <location>
        <begin position="1035"/>
        <end position="1044"/>
    </location>
</feature>
<dbReference type="InterPro" id="IPR011333">
    <property type="entry name" value="SKP1/BTB/POZ_sf"/>
</dbReference>
<feature type="repeat" description="RCC1" evidence="3">
    <location>
        <begin position="194"/>
        <end position="243"/>
    </location>
</feature>
<feature type="compositionally biased region" description="Pro residues" evidence="4">
    <location>
        <begin position="1024"/>
        <end position="1034"/>
    </location>
</feature>
<feature type="repeat" description="ANK" evidence="2">
    <location>
        <begin position="72"/>
        <end position="105"/>
    </location>
</feature>
<evidence type="ECO:0000256" key="1">
    <source>
        <dbReference type="ARBA" id="ARBA00022737"/>
    </source>
</evidence>
<dbReference type="Gene3D" id="2.130.10.30">
    <property type="entry name" value="Regulator of chromosome condensation 1/beta-lactamase-inhibitor protein II"/>
    <property type="match status" value="2"/>
</dbReference>
<name>A0AAF0J8D2_9BASI</name>
<feature type="compositionally biased region" description="Low complexity" evidence="4">
    <location>
        <begin position="1142"/>
        <end position="1175"/>
    </location>
</feature>
<dbReference type="Gene3D" id="1.25.40.20">
    <property type="entry name" value="Ankyrin repeat-containing domain"/>
    <property type="match status" value="1"/>
</dbReference>
<dbReference type="Pfam" id="PF00415">
    <property type="entry name" value="RCC1"/>
    <property type="match status" value="1"/>
</dbReference>
<feature type="repeat" description="RCC1" evidence="3">
    <location>
        <begin position="328"/>
        <end position="379"/>
    </location>
</feature>
<feature type="compositionally biased region" description="Low complexity" evidence="4">
    <location>
        <begin position="1220"/>
        <end position="1230"/>
    </location>
</feature>
<feature type="repeat" description="RCC1" evidence="3">
    <location>
        <begin position="244"/>
        <end position="328"/>
    </location>
</feature>
<dbReference type="InterPro" id="IPR000408">
    <property type="entry name" value="Reg_chr_condens"/>
</dbReference>
<proteinExistence type="predicted"/>
<feature type="compositionally biased region" description="Basic and acidic residues" evidence="4">
    <location>
        <begin position="1188"/>
        <end position="1219"/>
    </location>
</feature>
<dbReference type="PANTHER" id="PTHR22872">
    <property type="entry name" value="BTK-BINDING PROTEIN-RELATED"/>
    <property type="match status" value="1"/>
</dbReference>
<feature type="compositionally biased region" description="Basic and acidic residues" evidence="4">
    <location>
        <begin position="1"/>
        <end position="10"/>
    </location>
</feature>
<dbReference type="PROSITE" id="PS50012">
    <property type="entry name" value="RCC1_3"/>
    <property type="match status" value="4"/>
</dbReference>
<dbReference type="InterPro" id="IPR009091">
    <property type="entry name" value="RCC1/BLIP-II"/>
</dbReference>
<feature type="compositionally biased region" description="Polar residues" evidence="4">
    <location>
        <begin position="1125"/>
        <end position="1138"/>
    </location>
</feature>
<dbReference type="Pfam" id="PF12796">
    <property type="entry name" value="Ank_2"/>
    <property type="match status" value="1"/>
</dbReference>